<dbReference type="Proteomes" id="UP000000269">
    <property type="component" value="Chromosome"/>
</dbReference>
<dbReference type="InterPro" id="IPR000835">
    <property type="entry name" value="HTH_MarR-typ"/>
</dbReference>
<evidence type="ECO:0000259" key="4">
    <source>
        <dbReference type="PROSITE" id="PS50995"/>
    </source>
</evidence>
<evidence type="ECO:0000313" key="5">
    <source>
        <dbReference type="EMBL" id="ABW18582.1"/>
    </source>
</evidence>
<dbReference type="GO" id="GO:0003677">
    <property type="term" value="F:DNA binding"/>
    <property type="evidence" value="ECO:0007669"/>
    <property type="project" value="UniProtKB-KW"/>
</dbReference>
<dbReference type="GO" id="GO:0003700">
    <property type="term" value="F:DNA-binding transcription factor activity"/>
    <property type="evidence" value="ECO:0007669"/>
    <property type="project" value="InterPro"/>
</dbReference>
<feature type="domain" description="HTH marR-type" evidence="4">
    <location>
        <begin position="1"/>
        <end position="110"/>
    </location>
</feature>
<dbReference type="SMART" id="SM00347">
    <property type="entry name" value="HTH_MARR"/>
    <property type="match status" value="1"/>
</dbReference>
<dbReference type="InterPro" id="IPR036388">
    <property type="entry name" value="WH-like_DNA-bd_sf"/>
</dbReference>
<dbReference type="eggNOG" id="COG1846">
    <property type="taxonomic scope" value="Bacteria"/>
</dbReference>
<sequence>MKLGVTRVQWIALYYLGREESISQKELAERMNVKESSIARLLDRMERDGLVERIKNESDKRITNLRLTDRGKEYRIKLLPEGEKFEQLLYKGISDEEMQVFTTVLSKMINNIKEIDEEECIHEL</sequence>
<dbReference type="PANTHER" id="PTHR42756:SF1">
    <property type="entry name" value="TRANSCRIPTIONAL REPRESSOR OF EMRAB OPERON"/>
    <property type="match status" value="1"/>
</dbReference>
<dbReference type="SUPFAM" id="SSF46785">
    <property type="entry name" value="Winged helix' DNA-binding domain"/>
    <property type="match status" value="1"/>
</dbReference>
<dbReference type="InterPro" id="IPR023187">
    <property type="entry name" value="Tscrpt_reg_MarR-type_CS"/>
</dbReference>
<dbReference type="EMBL" id="CP000853">
    <property type="protein sequence ID" value="ABW18582.1"/>
    <property type="molecule type" value="Genomic_DNA"/>
</dbReference>
<keyword evidence="2" id="KW-0238">DNA-binding</keyword>
<evidence type="ECO:0000313" key="6">
    <source>
        <dbReference type="Proteomes" id="UP000000269"/>
    </source>
</evidence>
<dbReference type="STRING" id="350688.Clos_1035"/>
<dbReference type="HOGENOM" id="CLU_083287_18_7_9"/>
<name>A8MG44_ALKOO</name>
<keyword evidence="1" id="KW-0805">Transcription regulation</keyword>
<reference evidence="6" key="1">
    <citation type="submission" date="2007-10" db="EMBL/GenBank/DDBJ databases">
        <title>Complete genome of Alkaliphilus oremlandii OhILAs.</title>
        <authorList>
            <person name="Copeland A."/>
            <person name="Lucas S."/>
            <person name="Lapidus A."/>
            <person name="Barry K."/>
            <person name="Detter J.C."/>
            <person name="Glavina del Rio T."/>
            <person name="Hammon N."/>
            <person name="Israni S."/>
            <person name="Dalin E."/>
            <person name="Tice H."/>
            <person name="Pitluck S."/>
            <person name="Chain P."/>
            <person name="Malfatti S."/>
            <person name="Shin M."/>
            <person name="Vergez L."/>
            <person name="Schmutz J."/>
            <person name="Larimer F."/>
            <person name="Land M."/>
            <person name="Hauser L."/>
            <person name="Kyrpides N."/>
            <person name="Mikhailova N."/>
            <person name="Stolz J.F."/>
            <person name="Dawson A."/>
            <person name="Fisher E."/>
            <person name="Crable B."/>
            <person name="Perera E."/>
            <person name="Lisak J."/>
            <person name="Ranganathan M."/>
            <person name="Basu P."/>
            <person name="Richardson P."/>
        </authorList>
    </citation>
    <scope>NUCLEOTIDE SEQUENCE [LARGE SCALE GENOMIC DNA]</scope>
    <source>
        <strain evidence="6">OhILAs</strain>
    </source>
</reference>
<organism evidence="5 6">
    <name type="scientific">Alkaliphilus oremlandii (strain OhILAs)</name>
    <name type="common">Clostridium oremlandii (strain OhILAs)</name>
    <dbReference type="NCBI Taxonomy" id="350688"/>
    <lineage>
        <taxon>Bacteria</taxon>
        <taxon>Bacillati</taxon>
        <taxon>Bacillota</taxon>
        <taxon>Clostridia</taxon>
        <taxon>Peptostreptococcales</taxon>
        <taxon>Natronincolaceae</taxon>
        <taxon>Alkaliphilus</taxon>
    </lineage>
</organism>
<protein>
    <submittedName>
        <fullName evidence="5">Transcriptional regulator, MarR family</fullName>
    </submittedName>
</protein>
<keyword evidence="6" id="KW-1185">Reference proteome</keyword>
<dbReference type="KEGG" id="aoe:Clos_1035"/>
<evidence type="ECO:0000256" key="3">
    <source>
        <dbReference type="ARBA" id="ARBA00023163"/>
    </source>
</evidence>
<evidence type="ECO:0000256" key="2">
    <source>
        <dbReference type="ARBA" id="ARBA00023125"/>
    </source>
</evidence>
<dbReference type="Gene3D" id="1.10.10.10">
    <property type="entry name" value="Winged helix-like DNA-binding domain superfamily/Winged helix DNA-binding domain"/>
    <property type="match status" value="1"/>
</dbReference>
<dbReference type="PROSITE" id="PS01117">
    <property type="entry name" value="HTH_MARR_1"/>
    <property type="match status" value="1"/>
</dbReference>
<evidence type="ECO:0000256" key="1">
    <source>
        <dbReference type="ARBA" id="ARBA00023015"/>
    </source>
</evidence>
<accession>A8MG44</accession>
<dbReference type="PRINTS" id="PR00598">
    <property type="entry name" value="HTHMARR"/>
</dbReference>
<dbReference type="InterPro" id="IPR036390">
    <property type="entry name" value="WH_DNA-bd_sf"/>
</dbReference>
<dbReference type="AlphaFoldDB" id="A8MG44"/>
<gene>
    <name evidence="5" type="ordered locus">Clos_1035</name>
</gene>
<proteinExistence type="predicted"/>
<dbReference type="Pfam" id="PF12802">
    <property type="entry name" value="MarR_2"/>
    <property type="match status" value="1"/>
</dbReference>
<dbReference type="PROSITE" id="PS50995">
    <property type="entry name" value="HTH_MARR_2"/>
    <property type="match status" value="1"/>
</dbReference>
<keyword evidence="3" id="KW-0804">Transcription</keyword>
<dbReference type="PANTHER" id="PTHR42756">
    <property type="entry name" value="TRANSCRIPTIONAL REGULATOR, MARR"/>
    <property type="match status" value="1"/>
</dbReference>